<dbReference type="Pfam" id="PF07583">
    <property type="entry name" value="PSCyt2"/>
    <property type="match status" value="1"/>
</dbReference>
<evidence type="ECO:0000259" key="2">
    <source>
        <dbReference type="Pfam" id="PF07583"/>
    </source>
</evidence>
<sequence length="880" mass="97275" precursor="true">MLARSLCCCLLGALLPWLSATTHAAKPAVAAEQLTYERDVRPILKTHCFHCHGEAGVREGGLDLRLRRLIAAGGDSGEALVPGHADESLLWQRVRDGDMPPEDVPLRLTADELATLEQWIADGAIATQAEPDDLNPDNYITAQERSYWAFQPVQRSPVPEVPDASSAETPIDRFILARQQPAGLTLSPQADAATLIRRVTFDLLGVPPTPAEVQAFVNDARPDAYPRLLERLLASPLYGQRWGRHWLDVAGYADSEGYATEDPLRPHAYRYRDYVIDSFNQDKPFDQFVVEQLAGDELLTPPLKNLNAEQTEKLVATGFLRMAPDGTGIGGVDKALASNEVMVKTIEIVSTSLLGLTVGCAQCHNHRYDPITQEDYYAFRAIFEPALNPKKWSPPAKRKISLYTDADRAKAAELEVEAKKILAQRTVKQNEFIEATVQRELAKLDEALRGPLAEARKTPAKDRTAEQKQLLKEHPSVNVTAGSLYLYDRKAADALKKMADQAAAVRAKKPTEGFVRAVWEPQDQPPAETFVFFRGDHEQPTTVVPPRELTVLAASDSPDVPVDDAQRPTSGRRLAYARWLTSGQHPLFARVIVNRIWMQHFGRGLVPTPADFGALGVAPTHPQLLDWLADEFAANGWSVKHLHRLIVLSNTYRQSSQRHAEGDRIDADNQLYWRMPVRRLDAESLRDTVLAVAGDLNLKAGGPAVPVMANKVGQFVIGKENLNAGRPGAVLPMHNEDLRRSVFVQVRRSRPLSVMAPFDLPRMEPNCTSRSSSTVSPQSLMLMNSPFVLDASQRFARRLQREAGDSLADQITLAWQLAFSTTPSDEQVTQAVAFVEAQTVHFAADPLVAPKGQAAMEPAVEAMTSFCQALFSSNHFLYVD</sequence>
<dbReference type="KEGG" id="rul:UC8_15730"/>
<evidence type="ECO:0000256" key="1">
    <source>
        <dbReference type="SAM" id="SignalP"/>
    </source>
</evidence>
<dbReference type="EMBL" id="CP042914">
    <property type="protein sequence ID" value="QEG39577.1"/>
    <property type="molecule type" value="Genomic_DNA"/>
</dbReference>
<protein>
    <submittedName>
        <fullName evidence="5">Planctomycete cytochrome C</fullName>
    </submittedName>
</protein>
<evidence type="ECO:0000313" key="6">
    <source>
        <dbReference type="Proteomes" id="UP000325286"/>
    </source>
</evidence>
<dbReference type="InterPro" id="IPR022655">
    <property type="entry name" value="DUF1553"/>
</dbReference>
<dbReference type="InterPro" id="IPR036909">
    <property type="entry name" value="Cyt_c-like_dom_sf"/>
</dbReference>
<feature type="domain" description="DUF1549" evidence="2">
    <location>
        <begin position="170"/>
        <end position="385"/>
    </location>
</feature>
<evidence type="ECO:0000259" key="4">
    <source>
        <dbReference type="Pfam" id="PF07635"/>
    </source>
</evidence>
<dbReference type="PANTHER" id="PTHR35889">
    <property type="entry name" value="CYCLOINULO-OLIGOSACCHARIDE FRUCTANOTRANSFERASE-RELATED"/>
    <property type="match status" value="1"/>
</dbReference>
<dbReference type="GO" id="GO:0020037">
    <property type="term" value="F:heme binding"/>
    <property type="evidence" value="ECO:0007669"/>
    <property type="project" value="InterPro"/>
</dbReference>
<dbReference type="GO" id="GO:0009055">
    <property type="term" value="F:electron transfer activity"/>
    <property type="evidence" value="ECO:0007669"/>
    <property type="project" value="InterPro"/>
</dbReference>
<dbReference type="Proteomes" id="UP000325286">
    <property type="component" value="Chromosome"/>
</dbReference>
<keyword evidence="1" id="KW-0732">Signal</keyword>
<dbReference type="RefSeq" id="WP_084426424.1">
    <property type="nucleotide sequence ID" value="NZ_CP042914.1"/>
</dbReference>
<reference evidence="5 6" key="1">
    <citation type="submission" date="2019-08" db="EMBL/GenBank/DDBJ databases">
        <title>Deep-cultivation of Planctomycetes and their phenomic and genomic characterization uncovers novel biology.</title>
        <authorList>
            <person name="Wiegand S."/>
            <person name="Jogler M."/>
            <person name="Boedeker C."/>
            <person name="Pinto D."/>
            <person name="Vollmers J."/>
            <person name="Rivas-Marin E."/>
            <person name="Kohn T."/>
            <person name="Peeters S.H."/>
            <person name="Heuer A."/>
            <person name="Rast P."/>
            <person name="Oberbeckmann S."/>
            <person name="Bunk B."/>
            <person name="Jeske O."/>
            <person name="Meyerdierks A."/>
            <person name="Storesund J.E."/>
            <person name="Kallscheuer N."/>
            <person name="Luecker S."/>
            <person name="Lage O.M."/>
            <person name="Pohl T."/>
            <person name="Merkel B.J."/>
            <person name="Hornburger P."/>
            <person name="Mueller R.-W."/>
            <person name="Bruemmer F."/>
            <person name="Labrenz M."/>
            <person name="Spormann A.M."/>
            <person name="Op den Camp H."/>
            <person name="Overmann J."/>
            <person name="Amann R."/>
            <person name="Jetten M.S.M."/>
            <person name="Mascher T."/>
            <person name="Medema M.H."/>
            <person name="Devos D.P."/>
            <person name="Kaster A.-K."/>
            <person name="Ovreas L."/>
            <person name="Rohde M."/>
            <person name="Galperin M.Y."/>
            <person name="Jogler C."/>
        </authorList>
    </citation>
    <scope>NUCLEOTIDE SEQUENCE [LARGE SCALE GENOMIC DNA]</scope>
    <source>
        <strain evidence="5 6">UC8</strain>
    </source>
</reference>
<feature type="signal peptide" evidence="1">
    <location>
        <begin position="1"/>
        <end position="24"/>
    </location>
</feature>
<dbReference type="SUPFAM" id="SSF46626">
    <property type="entry name" value="Cytochrome c"/>
    <property type="match status" value="1"/>
</dbReference>
<gene>
    <name evidence="5" type="ORF">UC8_15730</name>
</gene>
<dbReference type="AlphaFoldDB" id="A0A5B9QKE2"/>
<dbReference type="InterPro" id="IPR011444">
    <property type="entry name" value="DUF1549"/>
</dbReference>
<dbReference type="PANTHER" id="PTHR35889:SF3">
    <property type="entry name" value="F-BOX DOMAIN-CONTAINING PROTEIN"/>
    <property type="match status" value="1"/>
</dbReference>
<keyword evidence="6" id="KW-1185">Reference proteome</keyword>
<feature type="domain" description="DUF1553" evidence="3">
    <location>
        <begin position="572"/>
        <end position="834"/>
    </location>
</feature>
<accession>A0A5B9QKE2</accession>
<evidence type="ECO:0000259" key="3">
    <source>
        <dbReference type="Pfam" id="PF07587"/>
    </source>
</evidence>
<feature type="domain" description="Cytochrome C Planctomycete-type" evidence="4">
    <location>
        <begin position="48"/>
        <end position="103"/>
    </location>
</feature>
<organism evidence="5 6">
    <name type="scientific">Roseimaritima ulvae</name>
    <dbReference type="NCBI Taxonomy" id="980254"/>
    <lineage>
        <taxon>Bacteria</taxon>
        <taxon>Pseudomonadati</taxon>
        <taxon>Planctomycetota</taxon>
        <taxon>Planctomycetia</taxon>
        <taxon>Pirellulales</taxon>
        <taxon>Pirellulaceae</taxon>
        <taxon>Roseimaritima</taxon>
    </lineage>
</organism>
<dbReference type="Pfam" id="PF07635">
    <property type="entry name" value="PSCyt1"/>
    <property type="match status" value="1"/>
</dbReference>
<dbReference type="InterPro" id="IPR011429">
    <property type="entry name" value="Cyt_c_Planctomycete-type"/>
</dbReference>
<proteinExistence type="predicted"/>
<evidence type="ECO:0000313" key="5">
    <source>
        <dbReference type="EMBL" id="QEG39577.1"/>
    </source>
</evidence>
<feature type="chain" id="PRO_5022810849" evidence="1">
    <location>
        <begin position="25"/>
        <end position="880"/>
    </location>
</feature>
<name>A0A5B9QKE2_9BACT</name>
<dbReference type="Pfam" id="PF07587">
    <property type="entry name" value="PSD1"/>
    <property type="match status" value="1"/>
</dbReference>